<evidence type="ECO:0000259" key="5">
    <source>
        <dbReference type="PROSITE" id="PS51063"/>
    </source>
</evidence>
<dbReference type="Proteomes" id="UP000192276">
    <property type="component" value="Unassembled WGS sequence"/>
</dbReference>
<dbReference type="SMART" id="SM00419">
    <property type="entry name" value="HTH_CRP"/>
    <property type="match status" value="1"/>
</dbReference>
<dbReference type="OrthoDB" id="667966at2"/>
<evidence type="ECO:0000313" key="6">
    <source>
        <dbReference type="EMBL" id="OQP56244.1"/>
    </source>
</evidence>
<dbReference type="SUPFAM" id="SSF51206">
    <property type="entry name" value="cAMP-binding domain-like"/>
    <property type="match status" value="1"/>
</dbReference>
<keyword evidence="7" id="KW-1185">Reference proteome</keyword>
<dbReference type="Pfam" id="PF13545">
    <property type="entry name" value="HTH_Crp_2"/>
    <property type="match status" value="1"/>
</dbReference>
<dbReference type="GO" id="GO:0003677">
    <property type="term" value="F:DNA binding"/>
    <property type="evidence" value="ECO:0007669"/>
    <property type="project" value="UniProtKB-KW"/>
</dbReference>
<keyword evidence="2" id="KW-0238">DNA-binding</keyword>
<dbReference type="GO" id="GO:0005829">
    <property type="term" value="C:cytosol"/>
    <property type="evidence" value="ECO:0007669"/>
    <property type="project" value="TreeGrafter"/>
</dbReference>
<dbReference type="CDD" id="cd00038">
    <property type="entry name" value="CAP_ED"/>
    <property type="match status" value="1"/>
</dbReference>
<feature type="domain" description="Cyclic nucleotide-binding" evidence="4">
    <location>
        <begin position="14"/>
        <end position="116"/>
    </location>
</feature>
<dbReference type="Gene3D" id="2.60.120.10">
    <property type="entry name" value="Jelly Rolls"/>
    <property type="match status" value="1"/>
</dbReference>
<keyword evidence="1" id="KW-0805">Transcription regulation</keyword>
<name>A0A1V9FD02_9BACT</name>
<dbReference type="SUPFAM" id="SSF46785">
    <property type="entry name" value="Winged helix' DNA-binding domain"/>
    <property type="match status" value="1"/>
</dbReference>
<proteinExistence type="predicted"/>
<dbReference type="PANTHER" id="PTHR24567">
    <property type="entry name" value="CRP FAMILY TRANSCRIPTIONAL REGULATORY PROTEIN"/>
    <property type="match status" value="1"/>
</dbReference>
<sequence length="200" mass="23471">MIDIDLLLTWGATYKKVQHDEIIFHEGGCANFYYQVVSGSVRWVSINEEGREFIQLMVEKGESFGELPLFDDGCYAATAIAEEDTVIIRLHKSNFLQLLKDNPDIHFAFTRLLTERMRFKFLTIRELAYYSPEHRIRTLLTYFRKHHKHTCPVCHQIKLTRQQIADMTGLRVETVIRAMRHLHDKGELVIEKGKVYSLEK</sequence>
<protein>
    <submittedName>
        <fullName evidence="6">CarD family transcriptional regulator</fullName>
    </submittedName>
</protein>
<dbReference type="PROSITE" id="PS51063">
    <property type="entry name" value="HTH_CRP_2"/>
    <property type="match status" value="1"/>
</dbReference>
<organism evidence="6 7">
    <name type="scientific">Niastella populi</name>
    <dbReference type="NCBI Taxonomy" id="550983"/>
    <lineage>
        <taxon>Bacteria</taxon>
        <taxon>Pseudomonadati</taxon>
        <taxon>Bacteroidota</taxon>
        <taxon>Chitinophagia</taxon>
        <taxon>Chitinophagales</taxon>
        <taxon>Chitinophagaceae</taxon>
        <taxon>Niastella</taxon>
    </lineage>
</organism>
<dbReference type="InterPro" id="IPR000595">
    <property type="entry name" value="cNMP-bd_dom"/>
</dbReference>
<dbReference type="InterPro" id="IPR050397">
    <property type="entry name" value="Env_Response_Regulators"/>
</dbReference>
<dbReference type="STRING" id="550983.A4R26_26130"/>
<dbReference type="AlphaFoldDB" id="A0A1V9FD02"/>
<dbReference type="GO" id="GO:0003700">
    <property type="term" value="F:DNA-binding transcription factor activity"/>
    <property type="evidence" value="ECO:0007669"/>
    <property type="project" value="TreeGrafter"/>
</dbReference>
<dbReference type="InterPro" id="IPR014710">
    <property type="entry name" value="RmlC-like_jellyroll"/>
</dbReference>
<dbReference type="PRINTS" id="PR00034">
    <property type="entry name" value="HTHCRP"/>
</dbReference>
<dbReference type="PANTHER" id="PTHR24567:SF26">
    <property type="entry name" value="REGULATORY PROTEIN YEIL"/>
    <property type="match status" value="1"/>
</dbReference>
<comment type="caution">
    <text evidence="6">The sequence shown here is derived from an EMBL/GenBank/DDBJ whole genome shotgun (WGS) entry which is preliminary data.</text>
</comment>
<evidence type="ECO:0000259" key="4">
    <source>
        <dbReference type="PROSITE" id="PS50042"/>
    </source>
</evidence>
<feature type="domain" description="HTH crp-type" evidence="5">
    <location>
        <begin position="130"/>
        <end position="200"/>
    </location>
</feature>
<evidence type="ECO:0000256" key="3">
    <source>
        <dbReference type="ARBA" id="ARBA00023163"/>
    </source>
</evidence>
<dbReference type="InterPro" id="IPR018490">
    <property type="entry name" value="cNMP-bd_dom_sf"/>
</dbReference>
<dbReference type="InterPro" id="IPR012318">
    <property type="entry name" value="HTH_CRP"/>
</dbReference>
<evidence type="ECO:0000256" key="1">
    <source>
        <dbReference type="ARBA" id="ARBA00023015"/>
    </source>
</evidence>
<keyword evidence="3" id="KW-0804">Transcription</keyword>
<evidence type="ECO:0000313" key="7">
    <source>
        <dbReference type="Proteomes" id="UP000192276"/>
    </source>
</evidence>
<dbReference type="PROSITE" id="PS50042">
    <property type="entry name" value="CNMP_BINDING_3"/>
    <property type="match status" value="1"/>
</dbReference>
<dbReference type="EMBL" id="LWBP01000201">
    <property type="protein sequence ID" value="OQP56244.1"/>
    <property type="molecule type" value="Genomic_DNA"/>
</dbReference>
<reference evidence="7" key="1">
    <citation type="submission" date="2016-04" db="EMBL/GenBank/DDBJ databases">
        <authorList>
            <person name="Chen L."/>
            <person name="Zhuang W."/>
            <person name="Wang G."/>
        </authorList>
    </citation>
    <scope>NUCLEOTIDE SEQUENCE [LARGE SCALE GENOMIC DNA]</scope>
    <source>
        <strain evidence="7">208</strain>
    </source>
</reference>
<dbReference type="SMART" id="SM00100">
    <property type="entry name" value="cNMP"/>
    <property type="match status" value="1"/>
</dbReference>
<evidence type="ECO:0000256" key="2">
    <source>
        <dbReference type="ARBA" id="ARBA00023125"/>
    </source>
</evidence>
<dbReference type="InterPro" id="IPR036390">
    <property type="entry name" value="WH_DNA-bd_sf"/>
</dbReference>
<gene>
    <name evidence="6" type="ORF">A4R26_26130</name>
</gene>
<dbReference type="Pfam" id="PF00027">
    <property type="entry name" value="cNMP_binding"/>
    <property type="match status" value="1"/>
</dbReference>
<accession>A0A1V9FD02</accession>